<name>A0A915DUG7_9BILA</name>
<evidence type="ECO:0000313" key="2">
    <source>
        <dbReference type="WBParaSite" id="jg23796"/>
    </source>
</evidence>
<proteinExistence type="predicted"/>
<accession>A0A915DUG7</accession>
<keyword evidence="1" id="KW-1185">Reference proteome</keyword>
<evidence type="ECO:0000313" key="1">
    <source>
        <dbReference type="Proteomes" id="UP000887574"/>
    </source>
</evidence>
<protein>
    <submittedName>
        <fullName evidence="2">Uncharacterized protein</fullName>
    </submittedName>
</protein>
<organism evidence="1 2">
    <name type="scientific">Ditylenchus dipsaci</name>
    <dbReference type="NCBI Taxonomy" id="166011"/>
    <lineage>
        <taxon>Eukaryota</taxon>
        <taxon>Metazoa</taxon>
        <taxon>Ecdysozoa</taxon>
        <taxon>Nematoda</taxon>
        <taxon>Chromadorea</taxon>
        <taxon>Rhabditida</taxon>
        <taxon>Tylenchina</taxon>
        <taxon>Tylenchomorpha</taxon>
        <taxon>Sphaerularioidea</taxon>
        <taxon>Anguinidae</taxon>
        <taxon>Anguininae</taxon>
        <taxon>Ditylenchus</taxon>
    </lineage>
</organism>
<sequence>MSPANRMSGAMSVVARVTMLINRRHEHLSTQSSEENVASLDNGLISPDLIGAISLLRITAASIGRIFTSLVKAPVTRPTDWRMNIRIQRANPVIDQINNQRVDWAPAKNDFGDKFSKNKSLNIEIFQGVRFIQRRLVLKIASEFR</sequence>
<reference evidence="2" key="1">
    <citation type="submission" date="2022-11" db="UniProtKB">
        <authorList>
            <consortium name="WormBaseParasite"/>
        </authorList>
    </citation>
    <scope>IDENTIFICATION</scope>
</reference>
<dbReference type="AlphaFoldDB" id="A0A915DUG7"/>
<dbReference type="WBParaSite" id="jg23796">
    <property type="protein sequence ID" value="jg23796"/>
    <property type="gene ID" value="jg23796"/>
</dbReference>
<dbReference type="Proteomes" id="UP000887574">
    <property type="component" value="Unplaced"/>
</dbReference>